<sequence length="287" mass="30816">MPQSTPPSQRSKPAKHILHPTDFTKQSDLALAHALRLALSNRADLHLFHVSKDDDDWDGFPSIRQLLKSWDLIAHDASESDVAELGIGIEKLIGVESSVAGSIEGYCQRHPIDLIVMATAGRHGLAAWLKPSTAEKVAERAASISIPTLFVPDQCRGCVAPDSGEVTMDHVLVPVDHTPDCDSAFERGLRAIETFGGDQSDLTLLHVGSESRFPDVNLPEGPWRINRVVRKGNAAAEILSAADACQASLIIMVTEGTHGILDVVRGTTTEQVLRQAPCPVLAVPANG</sequence>
<accession>A0A5C6D4W0</accession>
<dbReference type="EMBL" id="SJPV01000015">
    <property type="protein sequence ID" value="TWU31808.1"/>
    <property type="molecule type" value="Genomic_DNA"/>
</dbReference>
<dbReference type="InterPro" id="IPR006016">
    <property type="entry name" value="UspA"/>
</dbReference>
<feature type="domain" description="UspA" evidence="2">
    <location>
        <begin position="15"/>
        <end position="141"/>
    </location>
</feature>
<feature type="domain" description="UspA" evidence="2">
    <location>
        <begin position="227"/>
        <end position="284"/>
    </location>
</feature>
<evidence type="ECO:0000259" key="2">
    <source>
        <dbReference type="Pfam" id="PF00582"/>
    </source>
</evidence>
<dbReference type="InterPro" id="IPR006015">
    <property type="entry name" value="Universal_stress_UspA"/>
</dbReference>
<dbReference type="OrthoDB" id="249659at2"/>
<gene>
    <name evidence="3" type="ORF">Poly41_60430</name>
</gene>
<dbReference type="Gene3D" id="3.40.50.12370">
    <property type="match status" value="1"/>
</dbReference>
<dbReference type="PANTHER" id="PTHR46268:SF26">
    <property type="entry name" value="UNIVERSAL STRESS PROTEIN MJ0577"/>
    <property type="match status" value="1"/>
</dbReference>
<dbReference type="Gene3D" id="3.40.50.620">
    <property type="entry name" value="HUPs"/>
    <property type="match status" value="1"/>
</dbReference>
<protein>
    <submittedName>
        <fullName evidence="3">Universal stress protein UspE</fullName>
    </submittedName>
</protein>
<comment type="caution">
    <text evidence="3">The sequence shown here is derived from an EMBL/GenBank/DDBJ whole genome shotgun (WGS) entry which is preliminary data.</text>
</comment>
<evidence type="ECO:0000313" key="3">
    <source>
        <dbReference type="EMBL" id="TWU31808.1"/>
    </source>
</evidence>
<organism evidence="3 4">
    <name type="scientific">Novipirellula artificiosorum</name>
    <dbReference type="NCBI Taxonomy" id="2528016"/>
    <lineage>
        <taxon>Bacteria</taxon>
        <taxon>Pseudomonadati</taxon>
        <taxon>Planctomycetota</taxon>
        <taxon>Planctomycetia</taxon>
        <taxon>Pirellulales</taxon>
        <taxon>Pirellulaceae</taxon>
        <taxon>Novipirellula</taxon>
    </lineage>
</organism>
<evidence type="ECO:0000313" key="4">
    <source>
        <dbReference type="Proteomes" id="UP000319143"/>
    </source>
</evidence>
<evidence type="ECO:0000256" key="1">
    <source>
        <dbReference type="ARBA" id="ARBA00008791"/>
    </source>
</evidence>
<keyword evidence="4" id="KW-1185">Reference proteome</keyword>
<dbReference type="PRINTS" id="PR01438">
    <property type="entry name" value="UNVRSLSTRESS"/>
</dbReference>
<dbReference type="AlphaFoldDB" id="A0A5C6D4W0"/>
<proteinExistence type="inferred from homology"/>
<name>A0A5C6D4W0_9BACT</name>
<dbReference type="PANTHER" id="PTHR46268">
    <property type="entry name" value="STRESS RESPONSE PROTEIN NHAX"/>
    <property type="match status" value="1"/>
</dbReference>
<dbReference type="Proteomes" id="UP000319143">
    <property type="component" value="Unassembled WGS sequence"/>
</dbReference>
<dbReference type="CDD" id="cd00293">
    <property type="entry name" value="USP-like"/>
    <property type="match status" value="2"/>
</dbReference>
<dbReference type="Pfam" id="PF00582">
    <property type="entry name" value="Usp"/>
    <property type="match status" value="2"/>
</dbReference>
<comment type="similarity">
    <text evidence="1">Belongs to the universal stress protein A family.</text>
</comment>
<reference evidence="3 4" key="1">
    <citation type="submission" date="2019-02" db="EMBL/GenBank/DDBJ databases">
        <title>Deep-cultivation of Planctomycetes and their phenomic and genomic characterization uncovers novel biology.</title>
        <authorList>
            <person name="Wiegand S."/>
            <person name="Jogler M."/>
            <person name="Boedeker C."/>
            <person name="Pinto D."/>
            <person name="Vollmers J."/>
            <person name="Rivas-Marin E."/>
            <person name="Kohn T."/>
            <person name="Peeters S.H."/>
            <person name="Heuer A."/>
            <person name="Rast P."/>
            <person name="Oberbeckmann S."/>
            <person name="Bunk B."/>
            <person name="Jeske O."/>
            <person name="Meyerdierks A."/>
            <person name="Storesund J.E."/>
            <person name="Kallscheuer N."/>
            <person name="Luecker S."/>
            <person name="Lage O.M."/>
            <person name="Pohl T."/>
            <person name="Merkel B.J."/>
            <person name="Hornburger P."/>
            <person name="Mueller R.-W."/>
            <person name="Bruemmer F."/>
            <person name="Labrenz M."/>
            <person name="Spormann A.M."/>
            <person name="Op Den Camp H."/>
            <person name="Overmann J."/>
            <person name="Amann R."/>
            <person name="Jetten M.S.M."/>
            <person name="Mascher T."/>
            <person name="Medema M.H."/>
            <person name="Devos D.P."/>
            <person name="Kaster A.-K."/>
            <person name="Ovreas L."/>
            <person name="Rohde M."/>
            <person name="Galperin M.Y."/>
            <person name="Jogler C."/>
        </authorList>
    </citation>
    <scope>NUCLEOTIDE SEQUENCE [LARGE SCALE GENOMIC DNA]</scope>
    <source>
        <strain evidence="3 4">Poly41</strain>
    </source>
</reference>
<dbReference type="SUPFAM" id="SSF52402">
    <property type="entry name" value="Adenine nucleotide alpha hydrolases-like"/>
    <property type="match status" value="2"/>
</dbReference>
<dbReference type="InterPro" id="IPR014729">
    <property type="entry name" value="Rossmann-like_a/b/a_fold"/>
</dbReference>
<dbReference type="RefSeq" id="WP_146530766.1">
    <property type="nucleotide sequence ID" value="NZ_SJPV01000015.1"/>
</dbReference>